<feature type="domain" description="AMP-dependent synthetase/ligase" evidence="3">
    <location>
        <begin position="530"/>
        <end position="902"/>
    </location>
</feature>
<dbReference type="InterPro" id="IPR000873">
    <property type="entry name" value="AMP-dep_synth/lig_dom"/>
</dbReference>
<dbReference type="InterPro" id="IPR042099">
    <property type="entry name" value="ANL_N_sf"/>
</dbReference>
<dbReference type="PANTHER" id="PTHR43201">
    <property type="entry name" value="ACYL-COA SYNTHETASE"/>
    <property type="match status" value="1"/>
</dbReference>
<evidence type="ECO:0000256" key="1">
    <source>
        <dbReference type="ARBA" id="ARBA00006432"/>
    </source>
</evidence>
<comment type="similarity">
    <text evidence="1">Belongs to the ATP-dependent AMP-binding enzyme family.</text>
</comment>
<dbReference type="CDD" id="cd17631">
    <property type="entry name" value="FACL_FadD13-like"/>
    <property type="match status" value="1"/>
</dbReference>
<protein>
    <submittedName>
        <fullName evidence="5">Long-chain-fatty-acid--CoA ligase</fullName>
    </submittedName>
</protein>
<organism evidence="5 6">
    <name type="scientific">Mycolicibacterium sphagni</name>
    <dbReference type="NCBI Taxonomy" id="1786"/>
    <lineage>
        <taxon>Bacteria</taxon>
        <taxon>Bacillati</taxon>
        <taxon>Actinomycetota</taxon>
        <taxon>Actinomycetes</taxon>
        <taxon>Mycobacteriales</taxon>
        <taxon>Mycobacteriaceae</taxon>
        <taxon>Mycolicibacterium</taxon>
    </lineage>
</organism>
<gene>
    <name evidence="5" type="ORF">FEG63_17205</name>
</gene>
<sequence length="1047" mass="113696">MTTSASTGITLSDVLARHARVRPDAVAFADPRRRATFGEVDARVTRLANALTQRGIRRGDRVAVLGLNSLEIVETWFAALRLGAAVVPLNFRLVADEIAYLLADSGASAVVVDAALVPVLERARASSVHTVLTIGGDLEDAIDGAGMGSVDPSVSDNDPAFIMYTSGTTGFPKGAVLTHRNLYLHAFSSIATLGHRADDDCWLGVAPLFHTAGVSGMLPAFLTGGKVVIPSSGGFDAEQTVRTILAERVTSCWMTPAQWQIVCAMDGLAGWDLSHLRRIWWGAAPASTTLLQNMIDAFRGAEIVAAFGQTECSPITCLLRGDDAIGKIGSVGTPMLNVEARIVDDEMNDVAPGTVGEIVYQGPLVMTGYWNKPAETEEAFRGGWFHSGDLVRQDEDGYIYVVDRKKDMIISGGENIYSAEVENALAAQEKIAEVAVIGVPDPKWGETPLAVIVPRDPADPPTDDEIESHCREHLAAYKRPRRVAIVDALPRNASGKVLKTVLRERYGAPLSYTAGTDGVDLLDETIGANFEHTASAYPDVDALVDVASGRRWTYAELNRDIDSLARALMSSGISKGDRVGIWAPNRAEWTILQYATAKVGAILVTINPAYRTHELAYVLRHAGVRLLVSATEFKSSDYRSMVAEVRPDVPDVTEVVFLDSPDWESLRQRADQTSAEELRARMDSLTPSDPINIQYTSGTTGSPKGAMLSHRNILNNGFFVTDLINLRPGDRLCIPVPFYHCFGMVMGNLGCTTHGATMVIPAAGFDPGATLAAVEQERCTALYGVPTMFIAMLGHPDLAHRDVTSLRTGIMAGAPCPVEIMKRCLDVLNMSEVSIAYGMTETSPVSCQTLIDDDLERRTATVGRAHPHVEIKIVDPDTGALVERGATGEFCTRGYSVMLGYWNDETKTAEAIDEEGWMHTGDLAVMREDGYCQIVGRIKDMVIRGGENVYPREIEEFLYTHPDIDDVQVIGVPDPRYGEEICAWIKMRADSTPLDAAGVQAFAAGKLAHYKIPRYVRVVDDFPMTVTGKVRKVEMRAEMIRLLDSPL</sequence>
<feature type="domain" description="AMP-dependent synthetase/ligase" evidence="3">
    <location>
        <begin position="16"/>
        <end position="370"/>
    </location>
</feature>
<evidence type="ECO:0000259" key="4">
    <source>
        <dbReference type="Pfam" id="PF13193"/>
    </source>
</evidence>
<dbReference type="InterPro" id="IPR020845">
    <property type="entry name" value="AMP-binding_CS"/>
</dbReference>
<keyword evidence="6" id="KW-1185">Reference proteome</keyword>
<dbReference type="Gene3D" id="3.30.300.30">
    <property type="match status" value="2"/>
</dbReference>
<evidence type="ECO:0000313" key="5">
    <source>
        <dbReference type="EMBL" id="NTY61284.1"/>
    </source>
</evidence>
<dbReference type="Pfam" id="PF13193">
    <property type="entry name" value="AMP-binding_C"/>
    <property type="match status" value="2"/>
</dbReference>
<evidence type="ECO:0000313" key="6">
    <source>
        <dbReference type="Proteomes" id="UP000708347"/>
    </source>
</evidence>
<accession>A0ABX2JU98</accession>
<feature type="domain" description="AMP-binding enzyme C-terminal" evidence="4">
    <location>
        <begin position="420"/>
        <end position="496"/>
    </location>
</feature>
<reference evidence="5 6" key="1">
    <citation type="submission" date="2019-05" db="EMBL/GenBank/DDBJ databases">
        <title>Mycolicibacterium sphagni ENV482 genome assembly.</title>
        <authorList>
            <person name="Chen W."/>
            <person name="Faulkner N.W."/>
            <person name="Hyman M.R."/>
        </authorList>
    </citation>
    <scope>NUCLEOTIDE SEQUENCE [LARGE SCALE GENOMIC DNA]</scope>
    <source>
        <strain evidence="5 6">ENV482</strain>
    </source>
</reference>
<dbReference type="Pfam" id="PF00501">
    <property type="entry name" value="AMP-binding"/>
    <property type="match status" value="2"/>
</dbReference>
<dbReference type="NCBIfam" id="NF004837">
    <property type="entry name" value="PRK06187.1"/>
    <property type="match status" value="1"/>
</dbReference>
<evidence type="ECO:0000256" key="2">
    <source>
        <dbReference type="ARBA" id="ARBA00022598"/>
    </source>
</evidence>
<dbReference type="CDD" id="cd05917">
    <property type="entry name" value="FACL_like_2"/>
    <property type="match status" value="1"/>
</dbReference>
<dbReference type="InterPro" id="IPR025110">
    <property type="entry name" value="AMP-bd_C"/>
</dbReference>
<dbReference type="InterPro" id="IPR045851">
    <property type="entry name" value="AMP-bd_C_sf"/>
</dbReference>
<feature type="domain" description="AMP-binding enzyme C-terminal" evidence="4">
    <location>
        <begin position="953"/>
        <end position="1029"/>
    </location>
</feature>
<evidence type="ECO:0000259" key="3">
    <source>
        <dbReference type="Pfam" id="PF00501"/>
    </source>
</evidence>
<proteinExistence type="inferred from homology"/>
<dbReference type="GO" id="GO:0016874">
    <property type="term" value="F:ligase activity"/>
    <property type="evidence" value="ECO:0007669"/>
    <property type="project" value="UniProtKB-KW"/>
</dbReference>
<dbReference type="Proteomes" id="UP000708347">
    <property type="component" value="Unassembled WGS sequence"/>
</dbReference>
<name>A0ABX2JU98_9MYCO</name>
<dbReference type="Gene3D" id="3.40.50.12780">
    <property type="entry name" value="N-terminal domain of ligase-like"/>
    <property type="match status" value="2"/>
</dbReference>
<dbReference type="SUPFAM" id="SSF56801">
    <property type="entry name" value="Acetyl-CoA synthetase-like"/>
    <property type="match status" value="2"/>
</dbReference>
<dbReference type="PROSITE" id="PS00455">
    <property type="entry name" value="AMP_BINDING"/>
    <property type="match status" value="2"/>
</dbReference>
<dbReference type="PANTHER" id="PTHR43201:SF5">
    <property type="entry name" value="MEDIUM-CHAIN ACYL-COA LIGASE ACSF2, MITOCHONDRIAL"/>
    <property type="match status" value="1"/>
</dbReference>
<comment type="caution">
    <text evidence="5">The sequence shown here is derived from an EMBL/GenBank/DDBJ whole genome shotgun (WGS) entry which is preliminary data.</text>
</comment>
<keyword evidence="2 5" id="KW-0436">Ligase</keyword>
<dbReference type="EMBL" id="VBSB01000010">
    <property type="protein sequence ID" value="NTY61284.1"/>
    <property type="molecule type" value="Genomic_DNA"/>
</dbReference>